<dbReference type="PROSITE" id="PS50977">
    <property type="entry name" value="HTH_TETR_2"/>
    <property type="match status" value="1"/>
</dbReference>
<organism evidence="7">
    <name type="scientific">Thermogemmatispora argillosa</name>
    <dbReference type="NCBI Taxonomy" id="2045280"/>
    <lineage>
        <taxon>Bacteria</taxon>
        <taxon>Bacillati</taxon>
        <taxon>Chloroflexota</taxon>
        <taxon>Ktedonobacteria</taxon>
        <taxon>Thermogemmatisporales</taxon>
        <taxon>Thermogemmatisporaceae</taxon>
        <taxon>Thermogemmatispora</taxon>
    </lineage>
</organism>
<evidence type="ECO:0000256" key="5">
    <source>
        <dbReference type="PROSITE-ProRule" id="PRU00335"/>
    </source>
</evidence>
<dbReference type="SUPFAM" id="SSF46689">
    <property type="entry name" value="Homeodomain-like"/>
    <property type="match status" value="1"/>
</dbReference>
<keyword evidence="1" id="KW-0678">Repressor</keyword>
<protein>
    <submittedName>
        <fullName evidence="7">TetR family transcriptional regulator</fullName>
    </submittedName>
</protein>
<keyword evidence="4" id="KW-0804">Transcription</keyword>
<evidence type="ECO:0000256" key="2">
    <source>
        <dbReference type="ARBA" id="ARBA00023015"/>
    </source>
</evidence>
<feature type="DNA-binding region" description="H-T-H motif" evidence="5">
    <location>
        <begin position="32"/>
        <end position="51"/>
    </location>
</feature>
<keyword evidence="2" id="KW-0805">Transcription regulation</keyword>
<evidence type="ECO:0000256" key="3">
    <source>
        <dbReference type="ARBA" id="ARBA00023125"/>
    </source>
</evidence>
<dbReference type="EMBL" id="AP019377">
    <property type="protein sequence ID" value="BBH92465.1"/>
    <property type="molecule type" value="Genomic_DNA"/>
</dbReference>
<dbReference type="InterPro" id="IPR050109">
    <property type="entry name" value="HTH-type_TetR-like_transc_reg"/>
</dbReference>
<dbReference type="InterPro" id="IPR001647">
    <property type="entry name" value="HTH_TetR"/>
</dbReference>
<dbReference type="InterPro" id="IPR013572">
    <property type="entry name" value="Tscrpt_reg_MAATS_C"/>
</dbReference>
<evidence type="ECO:0000259" key="6">
    <source>
        <dbReference type="PROSITE" id="PS50977"/>
    </source>
</evidence>
<dbReference type="GO" id="GO:0003700">
    <property type="term" value="F:DNA-binding transcription factor activity"/>
    <property type="evidence" value="ECO:0007669"/>
    <property type="project" value="TreeGrafter"/>
</dbReference>
<evidence type="ECO:0000256" key="1">
    <source>
        <dbReference type="ARBA" id="ARBA00022491"/>
    </source>
</evidence>
<evidence type="ECO:0000313" key="7">
    <source>
        <dbReference type="EMBL" id="BBH92465.1"/>
    </source>
</evidence>
<dbReference type="AlphaFoldDB" id="A0A455T1X6"/>
<dbReference type="SUPFAM" id="SSF48498">
    <property type="entry name" value="Tetracyclin repressor-like, C-terminal domain"/>
    <property type="match status" value="1"/>
</dbReference>
<name>A0A455T1X6_9CHLR</name>
<dbReference type="Pfam" id="PF08361">
    <property type="entry name" value="TetR_C_2"/>
    <property type="match status" value="1"/>
</dbReference>
<dbReference type="PRINTS" id="PR00455">
    <property type="entry name" value="HTHTETR"/>
</dbReference>
<dbReference type="PANTHER" id="PTHR30055:SF240">
    <property type="entry name" value="HTH-TYPE TRANSCRIPTIONAL REGULATOR ACRR"/>
    <property type="match status" value="1"/>
</dbReference>
<feature type="domain" description="HTH tetR-type" evidence="6">
    <location>
        <begin position="9"/>
        <end position="69"/>
    </location>
</feature>
<accession>A0A455T1X6</accession>
<keyword evidence="3 5" id="KW-0238">DNA-binding</keyword>
<dbReference type="InterPro" id="IPR036271">
    <property type="entry name" value="Tet_transcr_reg_TetR-rel_C_sf"/>
</dbReference>
<dbReference type="Pfam" id="PF00440">
    <property type="entry name" value="TetR_N"/>
    <property type="match status" value="1"/>
</dbReference>
<dbReference type="InterPro" id="IPR009057">
    <property type="entry name" value="Homeodomain-like_sf"/>
</dbReference>
<gene>
    <name evidence="7" type="ORF">KTA_06640</name>
</gene>
<dbReference type="PANTHER" id="PTHR30055">
    <property type="entry name" value="HTH-TYPE TRANSCRIPTIONAL REGULATOR RUTR"/>
    <property type="match status" value="1"/>
</dbReference>
<proteinExistence type="predicted"/>
<dbReference type="Gene3D" id="1.10.357.10">
    <property type="entry name" value="Tetracycline Repressor, domain 2"/>
    <property type="match status" value="1"/>
</dbReference>
<reference evidence="7" key="1">
    <citation type="submission" date="2018-12" db="EMBL/GenBank/DDBJ databases">
        <title>Novel natural products biosynthetic potential of the class Ktedonobacteria.</title>
        <authorList>
            <person name="Zheng Y."/>
            <person name="Saitou A."/>
            <person name="Wang C.M."/>
            <person name="Toyoda A."/>
            <person name="Minakuchi Y."/>
            <person name="Sekiguchi Y."/>
            <person name="Ueda K."/>
            <person name="Takano H."/>
            <person name="Sakai Y."/>
            <person name="Yokota A."/>
            <person name="Yabe S."/>
        </authorList>
    </citation>
    <scope>NUCLEOTIDE SEQUENCE</scope>
    <source>
        <strain evidence="7">A3-2</strain>
    </source>
</reference>
<evidence type="ECO:0000256" key="4">
    <source>
        <dbReference type="ARBA" id="ARBA00023163"/>
    </source>
</evidence>
<sequence>MRRTREAAAQTREQLLQAALRCFLEQGYAATTLEEIARRAGTTRGAIQWHFGSKADLFNAVVREQYERAARKLLPLYQRDGSPLATLREILLAWLSYPEEDADFRAMLELTTLRTGMLPELQSGVAEKIQAVEAGIAHFAELLRRARVAGEIRPDIVPEQAAITAYGLIMGLSSLWLLNPRAFSLRACAAEAVEIFIRGLRTS</sequence>
<dbReference type="GO" id="GO:0000976">
    <property type="term" value="F:transcription cis-regulatory region binding"/>
    <property type="evidence" value="ECO:0007669"/>
    <property type="project" value="TreeGrafter"/>
</dbReference>